<reference evidence="4" key="1">
    <citation type="submission" date="2025-08" db="UniProtKB">
        <authorList>
            <consortium name="RefSeq"/>
        </authorList>
    </citation>
    <scope>IDENTIFICATION</scope>
    <source>
        <tissue evidence="4">Whole sample</tissue>
    </source>
</reference>
<gene>
    <name evidence="4" type="primary">LOC111102682</name>
</gene>
<dbReference type="OrthoDB" id="10060990at2759"/>
<accession>A0A8B8AJ86</accession>
<feature type="compositionally biased region" description="Polar residues" evidence="1">
    <location>
        <begin position="31"/>
        <end position="47"/>
    </location>
</feature>
<evidence type="ECO:0000313" key="3">
    <source>
        <dbReference type="Proteomes" id="UP000694844"/>
    </source>
</evidence>
<feature type="region of interest" description="Disordered" evidence="1">
    <location>
        <begin position="19"/>
        <end position="47"/>
    </location>
</feature>
<dbReference type="PANTHER" id="PTHR46880">
    <property type="entry name" value="RAS-ASSOCIATING DOMAIN-CONTAINING PROTEIN"/>
    <property type="match status" value="1"/>
</dbReference>
<evidence type="ECO:0000313" key="4">
    <source>
        <dbReference type="RefSeq" id="XP_022291235.1"/>
    </source>
</evidence>
<evidence type="ECO:0000259" key="2">
    <source>
        <dbReference type="Pfam" id="PF05699"/>
    </source>
</evidence>
<protein>
    <submittedName>
        <fullName evidence="4">Zinc finger protein 862-like isoform X2</fullName>
    </submittedName>
</protein>
<dbReference type="GeneID" id="111102682"/>
<dbReference type="InterPro" id="IPR008906">
    <property type="entry name" value="HATC_C_dom"/>
</dbReference>
<dbReference type="SUPFAM" id="SSF53098">
    <property type="entry name" value="Ribonuclease H-like"/>
    <property type="match status" value="1"/>
</dbReference>
<dbReference type="GO" id="GO:0046983">
    <property type="term" value="F:protein dimerization activity"/>
    <property type="evidence" value="ECO:0007669"/>
    <property type="project" value="InterPro"/>
</dbReference>
<name>A0A8B8AJ86_CRAVI</name>
<feature type="domain" description="HAT C-terminal dimerisation" evidence="2">
    <location>
        <begin position="417"/>
        <end position="469"/>
    </location>
</feature>
<keyword evidence="3" id="KW-1185">Reference proteome</keyword>
<dbReference type="Pfam" id="PF05699">
    <property type="entry name" value="Dimer_Tnp_hAT"/>
    <property type="match status" value="1"/>
</dbReference>
<sequence length="508" mass="58743">MSQQITSFFNHVNVNKRKVAVSTEDTDRENVPTNNKRQPAEPDNNNNIEQTVTASLKTVKKWEKEFQIPIGYEQSRTGEVVTKIWCEICTKYSTDRSSSLVTGLSRVKKESLGYHVKSTSHERAVAAKLAKELKDQNEITPLEKGSAKRNREAQELAEIMDDHFLKPAKCNGTRWVEHKLLAVSKLLHNWFIIVSHMSNYAEDNTNRGEDRAKAKGIIQKLCQYKFVFYLYFLKDILSEVSRISLTFQRDDINVSSAVTVLQAANATLNDMINNPGAQLLQFDNDVIDNKFHDFTLKNPIERAVLKEQLRRIILGIIDCIQTRFENLHTDELFRACHVFDHKNWPDLNAGDALAQYGLAEIQQIVEHFRPLLQGCDTVAALREWVDLKAYICRNRHFVDVHPLALFQRISVEDSQMNNFQNILKIIHLTSCYPLSNAACERVFSTMKRIKSDWRCRLNNNTLNTLMRINMNEKAFSLDVFEPRPFVTRWWFNGQKSKRPHTVPYGPNQ</sequence>
<organism evidence="3 4">
    <name type="scientific">Crassostrea virginica</name>
    <name type="common">Eastern oyster</name>
    <dbReference type="NCBI Taxonomy" id="6565"/>
    <lineage>
        <taxon>Eukaryota</taxon>
        <taxon>Metazoa</taxon>
        <taxon>Spiralia</taxon>
        <taxon>Lophotrochozoa</taxon>
        <taxon>Mollusca</taxon>
        <taxon>Bivalvia</taxon>
        <taxon>Autobranchia</taxon>
        <taxon>Pteriomorphia</taxon>
        <taxon>Ostreida</taxon>
        <taxon>Ostreoidea</taxon>
        <taxon>Ostreidae</taxon>
        <taxon>Crassostrea</taxon>
    </lineage>
</organism>
<dbReference type="PANTHER" id="PTHR46880:SF5">
    <property type="entry name" value="DUF4371 DOMAIN-CONTAINING PROTEIN"/>
    <property type="match status" value="1"/>
</dbReference>
<dbReference type="AlphaFoldDB" id="A0A8B8AJ86"/>
<dbReference type="InterPro" id="IPR012337">
    <property type="entry name" value="RNaseH-like_sf"/>
</dbReference>
<dbReference type="Proteomes" id="UP000694844">
    <property type="component" value="Chromosome 7"/>
</dbReference>
<evidence type="ECO:0000256" key="1">
    <source>
        <dbReference type="SAM" id="MobiDB-lite"/>
    </source>
</evidence>
<dbReference type="RefSeq" id="XP_022291235.1">
    <property type="nucleotide sequence ID" value="XM_022435527.1"/>
</dbReference>
<proteinExistence type="predicted"/>